<evidence type="ECO:0000313" key="1">
    <source>
        <dbReference type="EMBL" id="VDP78948.1"/>
    </source>
</evidence>
<sequence>MVSKVYKQRRSKKVLQTERLRKHDAQSVFCQQFS</sequence>
<dbReference type="EMBL" id="UZAL01041712">
    <property type="protein sequence ID" value="VDP78948.1"/>
    <property type="molecule type" value="Genomic_DNA"/>
</dbReference>
<keyword evidence="2" id="KW-1185">Reference proteome</keyword>
<protein>
    <submittedName>
        <fullName evidence="1">Uncharacterized protein</fullName>
    </submittedName>
</protein>
<proteinExistence type="predicted"/>
<reference evidence="1 2" key="1">
    <citation type="submission" date="2018-11" db="EMBL/GenBank/DDBJ databases">
        <authorList>
            <consortium name="Pathogen Informatics"/>
        </authorList>
    </citation>
    <scope>NUCLEOTIDE SEQUENCE [LARGE SCALE GENOMIC DNA]</scope>
    <source>
        <strain>Denwood</strain>
        <strain evidence="2">Zambia</strain>
    </source>
</reference>
<organism evidence="1 2">
    <name type="scientific">Schistosoma mattheei</name>
    <dbReference type="NCBI Taxonomy" id="31246"/>
    <lineage>
        <taxon>Eukaryota</taxon>
        <taxon>Metazoa</taxon>
        <taxon>Spiralia</taxon>
        <taxon>Lophotrochozoa</taxon>
        <taxon>Platyhelminthes</taxon>
        <taxon>Trematoda</taxon>
        <taxon>Digenea</taxon>
        <taxon>Strigeidida</taxon>
        <taxon>Schistosomatoidea</taxon>
        <taxon>Schistosomatidae</taxon>
        <taxon>Schistosoma</taxon>
    </lineage>
</organism>
<evidence type="ECO:0000313" key="2">
    <source>
        <dbReference type="Proteomes" id="UP000269396"/>
    </source>
</evidence>
<gene>
    <name evidence="1" type="ORF">SMTD_LOCUS19129</name>
</gene>
<dbReference type="Proteomes" id="UP000269396">
    <property type="component" value="Unassembled WGS sequence"/>
</dbReference>
<name>A0A183PXP3_9TREM</name>
<dbReference type="AlphaFoldDB" id="A0A183PXP3"/>
<accession>A0A183PXP3</accession>